<name>A0ABQ4XFB5_9ASTR</name>
<dbReference type="Proteomes" id="UP001151760">
    <property type="component" value="Unassembled WGS sequence"/>
</dbReference>
<organism evidence="2 3">
    <name type="scientific">Tanacetum coccineum</name>
    <dbReference type="NCBI Taxonomy" id="301880"/>
    <lineage>
        <taxon>Eukaryota</taxon>
        <taxon>Viridiplantae</taxon>
        <taxon>Streptophyta</taxon>
        <taxon>Embryophyta</taxon>
        <taxon>Tracheophyta</taxon>
        <taxon>Spermatophyta</taxon>
        <taxon>Magnoliopsida</taxon>
        <taxon>eudicotyledons</taxon>
        <taxon>Gunneridae</taxon>
        <taxon>Pentapetalae</taxon>
        <taxon>asterids</taxon>
        <taxon>campanulids</taxon>
        <taxon>Asterales</taxon>
        <taxon>Asteraceae</taxon>
        <taxon>Asteroideae</taxon>
        <taxon>Anthemideae</taxon>
        <taxon>Anthemidinae</taxon>
        <taxon>Tanacetum</taxon>
    </lineage>
</organism>
<dbReference type="EMBL" id="BQNB010009454">
    <property type="protein sequence ID" value="GJS63757.1"/>
    <property type="molecule type" value="Genomic_DNA"/>
</dbReference>
<protein>
    <submittedName>
        <fullName evidence="2">Uncharacterized mitochondrial protein-like protein</fullName>
    </submittedName>
</protein>
<reference evidence="2" key="2">
    <citation type="submission" date="2022-01" db="EMBL/GenBank/DDBJ databases">
        <authorList>
            <person name="Yamashiro T."/>
            <person name="Shiraishi A."/>
            <person name="Satake H."/>
            <person name="Nakayama K."/>
        </authorList>
    </citation>
    <scope>NUCLEOTIDE SEQUENCE</scope>
</reference>
<comment type="caution">
    <text evidence="2">The sequence shown here is derived from an EMBL/GenBank/DDBJ whole genome shotgun (WGS) entry which is preliminary data.</text>
</comment>
<gene>
    <name evidence="2" type="ORF">Tco_0678321</name>
</gene>
<evidence type="ECO:0000313" key="3">
    <source>
        <dbReference type="Proteomes" id="UP001151760"/>
    </source>
</evidence>
<evidence type="ECO:0000313" key="2">
    <source>
        <dbReference type="EMBL" id="GJS63757.1"/>
    </source>
</evidence>
<keyword evidence="3" id="KW-1185">Reference proteome</keyword>
<proteinExistence type="predicted"/>
<reference evidence="2" key="1">
    <citation type="journal article" date="2022" name="Int. J. Mol. Sci.">
        <title>Draft Genome of Tanacetum Coccineum: Genomic Comparison of Closely Related Tanacetum-Family Plants.</title>
        <authorList>
            <person name="Yamashiro T."/>
            <person name="Shiraishi A."/>
            <person name="Nakayama K."/>
            <person name="Satake H."/>
        </authorList>
    </citation>
    <scope>NUCLEOTIDE SEQUENCE</scope>
</reference>
<evidence type="ECO:0000259" key="1">
    <source>
        <dbReference type="Pfam" id="PF07727"/>
    </source>
</evidence>
<dbReference type="Pfam" id="PF07727">
    <property type="entry name" value="RVT_2"/>
    <property type="match status" value="1"/>
</dbReference>
<accession>A0ABQ4XFB5</accession>
<dbReference type="InterPro" id="IPR013103">
    <property type="entry name" value="RVT_2"/>
</dbReference>
<sequence>MLDASWIESMQDELNQFKRLNVWELVECPIGRNLIAVKWIWKNKTNAKNTVVRNKSRLVAKGCGQEEGINYEESFAPVARFEAVMDAPTIPVSVDSFEGNFRDAIDIGLDVDHPVPVPTDAFPAVTIVMILSSLGEAIRGIHEYFQGVPIEEEMSTLRFRMGMVEAENASLRGKIRTMEAIEMVIRSQDRRTRKEMERQLASVQESQRQDQENFRKLHELVTSQLRRHP</sequence>
<feature type="domain" description="Reverse transcriptase Ty1/copia-type" evidence="1">
    <location>
        <begin position="21"/>
        <end position="84"/>
    </location>
</feature>